<comment type="caution">
    <text evidence="1">The sequence shown here is derived from an EMBL/GenBank/DDBJ whole genome shotgun (WGS) entry which is preliminary data.</text>
</comment>
<sequence>YQANAQCLIDKLVKESHAYYSLEEVDKEDEIISEYENKILKIIQLFLQKKIFLLSGEIDNFYVGNPKVLSFHYRSAFKDYQMAAQSLSTFILIGKRDKDFL</sequence>
<accession>X0ZIQ6</accession>
<evidence type="ECO:0000313" key="1">
    <source>
        <dbReference type="EMBL" id="GAG48211.1"/>
    </source>
</evidence>
<proteinExistence type="predicted"/>
<protein>
    <submittedName>
        <fullName evidence="1">Uncharacterized protein</fullName>
    </submittedName>
</protein>
<name>X0ZIQ6_9ZZZZ</name>
<gene>
    <name evidence="1" type="ORF">S01H1_85195</name>
</gene>
<reference evidence="1" key="1">
    <citation type="journal article" date="2014" name="Front. Microbiol.">
        <title>High frequency of phylogenetically diverse reductive dehalogenase-homologous genes in deep subseafloor sedimentary metagenomes.</title>
        <authorList>
            <person name="Kawai M."/>
            <person name="Futagami T."/>
            <person name="Toyoda A."/>
            <person name="Takaki Y."/>
            <person name="Nishi S."/>
            <person name="Hori S."/>
            <person name="Arai W."/>
            <person name="Tsubouchi T."/>
            <person name="Morono Y."/>
            <person name="Uchiyama I."/>
            <person name="Ito T."/>
            <person name="Fujiyama A."/>
            <person name="Inagaki F."/>
            <person name="Takami H."/>
        </authorList>
    </citation>
    <scope>NUCLEOTIDE SEQUENCE</scope>
    <source>
        <strain evidence="1">Expedition CK06-06</strain>
    </source>
</reference>
<organism evidence="1">
    <name type="scientific">marine sediment metagenome</name>
    <dbReference type="NCBI Taxonomy" id="412755"/>
    <lineage>
        <taxon>unclassified sequences</taxon>
        <taxon>metagenomes</taxon>
        <taxon>ecological metagenomes</taxon>
    </lineage>
</organism>
<dbReference type="AlphaFoldDB" id="X0ZIQ6"/>
<feature type="non-terminal residue" evidence="1">
    <location>
        <position position="1"/>
    </location>
</feature>
<feature type="non-terminal residue" evidence="1">
    <location>
        <position position="101"/>
    </location>
</feature>
<dbReference type="EMBL" id="BARS01058412">
    <property type="protein sequence ID" value="GAG48211.1"/>
    <property type="molecule type" value="Genomic_DNA"/>
</dbReference>